<dbReference type="Gene3D" id="3.40.50.2000">
    <property type="entry name" value="Glycogen Phosphorylase B"/>
    <property type="match status" value="2"/>
</dbReference>
<dbReference type="Proteomes" id="UP000231198">
    <property type="component" value="Unassembled WGS sequence"/>
</dbReference>
<gene>
    <name evidence="3" type="ORF">COT62_03130</name>
</gene>
<evidence type="ECO:0000259" key="1">
    <source>
        <dbReference type="Pfam" id="PF00534"/>
    </source>
</evidence>
<dbReference type="PANTHER" id="PTHR12526:SF595">
    <property type="entry name" value="BLL5217 PROTEIN"/>
    <property type="match status" value="1"/>
</dbReference>
<dbReference type="GO" id="GO:0016757">
    <property type="term" value="F:glycosyltransferase activity"/>
    <property type="evidence" value="ECO:0007669"/>
    <property type="project" value="InterPro"/>
</dbReference>
<evidence type="ECO:0008006" key="5">
    <source>
        <dbReference type="Google" id="ProtNLM"/>
    </source>
</evidence>
<dbReference type="EMBL" id="PEZG01000067">
    <property type="protein sequence ID" value="PIS15540.1"/>
    <property type="molecule type" value="Genomic_DNA"/>
</dbReference>
<comment type="caution">
    <text evidence="3">The sequence shown here is derived from an EMBL/GenBank/DDBJ whole genome shotgun (WGS) entry which is preliminary data.</text>
</comment>
<dbReference type="AlphaFoldDB" id="A0A2H0WSA1"/>
<feature type="domain" description="Glycosyltransferase subfamily 4-like N-terminal" evidence="2">
    <location>
        <begin position="18"/>
        <end position="169"/>
    </location>
</feature>
<dbReference type="Pfam" id="PF13439">
    <property type="entry name" value="Glyco_transf_4"/>
    <property type="match status" value="1"/>
</dbReference>
<sequence>MNIALVAPIEETVPPTKYGGTEWVAYHIAHQMGKKGHKVDVYAAGDSKQDNTYTLIPTVPQSIRTIPEYFKDLKLRESQKFITLTHITKLLMKKKYDIVHNHYGWRFLIFSDFIPSKIITTHHGPLSFPYQNAVYLDHKDQAHVSISNNQRIDLPDLNYVATIYNGIDLHLFPFVDGKITRSSPIAFLARMNHEKGALEAATVAQTTKHPIRVAAKVDKIDEPYFEQFRPFIDNKLVFFEGEIDPVKRLNLLQNARCLLAPIKWEEPFGLMFIEAMSCGAPIITFARGSVPEIIKDGETGFIVNQSSELKRGEWITKKMGVDGLCEAVERIYSMPQDQYETMRRACRACIEKKFTVEKMGEEYEKVYSRLLSSS</sequence>
<evidence type="ECO:0000313" key="4">
    <source>
        <dbReference type="Proteomes" id="UP000231198"/>
    </source>
</evidence>
<feature type="domain" description="Glycosyl transferase family 1" evidence="1">
    <location>
        <begin position="185"/>
        <end position="306"/>
    </location>
</feature>
<dbReference type="InterPro" id="IPR028098">
    <property type="entry name" value="Glyco_trans_4-like_N"/>
</dbReference>
<dbReference type="PANTHER" id="PTHR12526">
    <property type="entry name" value="GLYCOSYLTRANSFERASE"/>
    <property type="match status" value="1"/>
</dbReference>
<organism evidence="3 4">
    <name type="scientific">Candidatus Roizmanbacteria bacterium CG09_land_8_20_14_0_10_41_9</name>
    <dbReference type="NCBI Taxonomy" id="1974850"/>
    <lineage>
        <taxon>Bacteria</taxon>
        <taxon>Candidatus Roizmaniibacteriota</taxon>
    </lineage>
</organism>
<reference evidence="4" key="1">
    <citation type="submission" date="2017-09" db="EMBL/GenBank/DDBJ databases">
        <title>Depth-based differentiation of microbial function through sediment-hosted aquifers and enrichment of novel symbionts in the deep terrestrial subsurface.</title>
        <authorList>
            <person name="Probst A.J."/>
            <person name="Ladd B."/>
            <person name="Jarett J.K."/>
            <person name="Geller-Mcgrath D.E."/>
            <person name="Sieber C.M.K."/>
            <person name="Emerson J.B."/>
            <person name="Anantharaman K."/>
            <person name="Thomas B.C."/>
            <person name="Malmstrom R."/>
            <person name="Stieglmeier M."/>
            <person name="Klingl A."/>
            <person name="Woyke T."/>
            <person name="Ryan C.M."/>
            <person name="Banfield J.F."/>
        </authorList>
    </citation>
    <scope>NUCLEOTIDE SEQUENCE [LARGE SCALE GENOMIC DNA]</scope>
</reference>
<accession>A0A2H0WSA1</accession>
<name>A0A2H0WSA1_9BACT</name>
<proteinExistence type="predicted"/>
<protein>
    <recommendedName>
        <fullName evidence="5">Glycosyl transferase</fullName>
    </recommendedName>
</protein>
<dbReference type="SUPFAM" id="SSF53756">
    <property type="entry name" value="UDP-Glycosyltransferase/glycogen phosphorylase"/>
    <property type="match status" value="1"/>
</dbReference>
<dbReference type="InterPro" id="IPR001296">
    <property type="entry name" value="Glyco_trans_1"/>
</dbReference>
<dbReference type="Pfam" id="PF00534">
    <property type="entry name" value="Glycos_transf_1"/>
    <property type="match status" value="1"/>
</dbReference>
<evidence type="ECO:0000259" key="2">
    <source>
        <dbReference type="Pfam" id="PF13439"/>
    </source>
</evidence>
<evidence type="ECO:0000313" key="3">
    <source>
        <dbReference type="EMBL" id="PIS15540.1"/>
    </source>
</evidence>
<dbReference type="CDD" id="cd03802">
    <property type="entry name" value="GT4_AviGT4-like"/>
    <property type="match status" value="1"/>
</dbReference>